<evidence type="ECO:0000256" key="1">
    <source>
        <dbReference type="SAM" id="MobiDB-lite"/>
    </source>
</evidence>
<dbReference type="InterPro" id="IPR013216">
    <property type="entry name" value="Methyltransf_11"/>
</dbReference>
<reference evidence="4" key="1">
    <citation type="submission" date="2010-05" db="EMBL/GenBank/DDBJ databases">
        <title>Complete sequence of Methylotenera sp. 301.</title>
        <authorList>
            <person name="Lucas S."/>
            <person name="Copeland A."/>
            <person name="Lapidus A."/>
            <person name="Cheng J.-F."/>
            <person name="Bruce D."/>
            <person name="Goodwin L."/>
            <person name="Pitluck S."/>
            <person name="Clum A."/>
            <person name="Land M."/>
            <person name="Hauser L."/>
            <person name="Kyrpides N."/>
            <person name="Ivanova N."/>
            <person name="Chistoservova L."/>
            <person name="Kalyuzhnaya M."/>
            <person name="Woyke T."/>
        </authorList>
    </citation>
    <scope>NUCLEOTIDE SEQUENCE [LARGE SCALE GENOMIC DNA]</scope>
    <source>
        <strain evidence="4">301</strain>
    </source>
</reference>
<dbReference type="EMBL" id="CP002056">
    <property type="protein sequence ID" value="ADI29902.1"/>
    <property type="molecule type" value="Genomic_DNA"/>
</dbReference>
<keyword evidence="3" id="KW-0489">Methyltransferase</keyword>
<keyword evidence="4" id="KW-1185">Reference proteome</keyword>
<feature type="region of interest" description="Disordered" evidence="1">
    <location>
        <begin position="238"/>
        <end position="262"/>
    </location>
</feature>
<dbReference type="STRING" id="666681.M301_1522"/>
<accession>D7DIL7</accession>
<dbReference type="eggNOG" id="COG2226">
    <property type="taxonomic scope" value="Bacteria"/>
</dbReference>
<proteinExistence type="predicted"/>
<reference evidence="3 4" key="2">
    <citation type="journal article" date="2011" name="J. Bacteriol.">
        <title>Genomes of three methylotrophs from a single niche uncover genetic and metabolic divergence of Methylophilaceae.</title>
        <authorList>
            <person name="Lapidus A."/>
            <person name="Clum A."/>
            <person name="Labutti K."/>
            <person name="Kaluzhnaya M.G."/>
            <person name="Lim S."/>
            <person name="Beck D.A."/>
            <person name="Glavina Del Rio T."/>
            <person name="Nolan M."/>
            <person name="Mavromatis K."/>
            <person name="Huntemann M."/>
            <person name="Lucas S."/>
            <person name="Lidstrom M.E."/>
            <person name="Ivanova N."/>
            <person name="Chistoserdova L."/>
        </authorList>
    </citation>
    <scope>NUCLEOTIDE SEQUENCE [LARGE SCALE GENOMIC DNA]</scope>
    <source>
        <strain evidence="3 4">301</strain>
    </source>
</reference>
<dbReference type="Proteomes" id="UP000000383">
    <property type="component" value="Chromosome"/>
</dbReference>
<evidence type="ECO:0000259" key="2">
    <source>
        <dbReference type="Pfam" id="PF08241"/>
    </source>
</evidence>
<dbReference type="RefSeq" id="WP_013148214.1">
    <property type="nucleotide sequence ID" value="NC_014207.1"/>
</dbReference>
<feature type="domain" description="Methyltransferase type 11" evidence="2">
    <location>
        <begin position="83"/>
        <end position="126"/>
    </location>
</feature>
<dbReference type="KEGG" id="meh:M301_1522"/>
<gene>
    <name evidence="3" type="ordered locus">M301_1522</name>
</gene>
<protein>
    <submittedName>
        <fullName evidence="3">Methyltransferase type 11</fullName>
    </submittedName>
</protein>
<dbReference type="Gene3D" id="3.40.50.150">
    <property type="entry name" value="Vaccinia Virus protein VP39"/>
    <property type="match status" value="1"/>
</dbReference>
<evidence type="ECO:0000313" key="3">
    <source>
        <dbReference type="EMBL" id="ADI29902.1"/>
    </source>
</evidence>
<dbReference type="InterPro" id="IPR029063">
    <property type="entry name" value="SAM-dependent_MTases_sf"/>
</dbReference>
<feature type="compositionally biased region" description="Polar residues" evidence="1">
    <location>
        <begin position="238"/>
        <end position="249"/>
    </location>
</feature>
<dbReference type="GO" id="GO:0008757">
    <property type="term" value="F:S-adenosylmethionine-dependent methyltransferase activity"/>
    <property type="evidence" value="ECO:0007669"/>
    <property type="project" value="InterPro"/>
</dbReference>
<keyword evidence="3" id="KW-0808">Transferase</keyword>
<sequence>MSIALRSNQQQLQIWLASTSGQYLQAKEQYLYDHAVVDLFGFNALQMGCAQMELLRNSRIPNRFVASEFAIDTVQSQLSCSDDFLPFADMSIDLLLLPHRLEFSERPHQTLREAARVMMPEGHLVISGFNQLSLWGATAGLKKITSKNSSYPWNGKFIGLTRLKDWLALLGFEVVSVEMCCHIPPFEQQSWHKRFSFFDKVSSRRCAMLGGVYFVVAKKRVVGMTPIKPSWKLSPLKSTLIPSPTQSKPTQKDLLKQSNRRK</sequence>
<dbReference type="OrthoDB" id="6191410at2"/>
<organism evidence="3 4">
    <name type="scientific">Methylotenera versatilis (strain 301)</name>
    <dbReference type="NCBI Taxonomy" id="666681"/>
    <lineage>
        <taxon>Bacteria</taxon>
        <taxon>Pseudomonadati</taxon>
        <taxon>Pseudomonadota</taxon>
        <taxon>Betaproteobacteria</taxon>
        <taxon>Nitrosomonadales</taxon>
        <taxon>Methylophilaceae</taxon>
        <taxon>Methylotenera</taxon>
    </lineage>
</organism>
<dbReference type="Pfam" id="PF08241">
    <property type="entry name" value="Methyltransf_11"/>
    <property type="match status" value="1"/>
</dbReference>
<dbReference type="AlphaFoldDB" id="D7DIL7"/>
<evidence type="ECO:0000313" key="4">
    <source>
        <dbReference type="Proteomes" id="UP000000383"/>
    </source>
</evidence>
<dbReference type="GO" id="GO:0032259">
    <property type="term" value="P:methylation"/>
    <property type="evidence" value="ECO:0007669"/>
    <property type="project" value="UniProtKB-KW"/>
</dbReference>
<name>D7DIL7_METV0</name>
<dbReference type="SUPFAM" id="SSF53335">
    <property type="entry name" value="S-adenosyl-L-methionine-dependent methyltransferases"/>
    <property type="match status" value="1"/>
</dbReference>
<dbReference type="HOGENOM" id="CLU_075049_0_1_4"/>